<dbReference type="SUPFAM" id="SSF55816">
    <property type="entry name" value="5'-nucleotidase (syn. UDP-sugar hydrolase), C-terminal domain"/>
    <property type="match status" value="1"/>
</dbReference>
<dbReference type="Pfam" id="PF02872">
    <property type="entry name" value="5_nucleotid_C"/>
    <property type="match status" value="1"/>
</dbReference>
<dbReference type="InterPro" id="IPR008334">
    <property type="entry name" value="5'-Nucleotdase_C"/>
</dbReference>
<dbReference type="Gene3D" id="3.60.21.10">
    <property type="match status" value="1"/>
</dbReference>
<dbReference type="InterPro" id="IPR004843">
    <property type="entry name" value="Calcineurin-like_PHP"/>
</dbReference>
<dbReference type="InterPro" id="IPR036907">
    <property type="entry name" value="5'-Nucleotdase_C_sf"/>
</dbReference>
<dbReference type="InterPro" id="IPR029052">
    <property type="entry name" value="Metallo-depent_PP-like"/>
</dbReference>
<dbReference type="SUPFAM" id="SSF56300">
    <property type="entry name" value="Metallo-dependent phosphatases"/>
    <property type="match status" value="1"/>
</dbReference>
<evidence type="ECO:0000259" key="4">
    <source>
        <dbReference type="Pfam" id="PF02872"/>
    </source>
</evidence>
<evidence type="ECO:0000256" key="2">
    <source>
        <dbReference type="RuleBase" id="RU362119"/>
    </source>
</evidence>
<gene>
    <name evidence="5" type="ORF">G0P99_16955</name>
</gene>
<comment type="similarity">
    <text evidence="2">Belongs to the 5'-nucleotidase family.</text>
</comment>
<reference evidence="5" key="1">
    <citation type="submission" date="2020-02" db="EMBL/GenBank/DDBJ databases">
        <title>Delineation of the pyrene-degrading pathway in Roseobacter clade bacteria by genomic analysis.</title>
        <authorList>
            <person name="Zhou H."/>
            <person name="Wang H."/>
        </authorList>
    </citation>
    <scope>NUCLEOTIDE SEQUENCE</scope>
    <source>
        <strain evidence="5">PrR005</strain>
    </source>
</reference>
<dbReference type="GO" id="GO:0016787">
    <property type="term" value="F:hydrolase activity"/>
    <property type="evidence" value="ECO:0007669"/>
    <property type="project" value="UniProtKB-KW"/>
</dbReference>
<dbReference type="PANTHER" id="PTHR11575:SF6">
    <property type="entry name" value="2',3'-CYCLIC-NUCLEOTIDE 2'-PHOSPHODIESTERASE_3'-NUCLEOTIDASE"/>
    <property type="match status" value="1"/>
</dbReference>
<feature type="domain" description="Calcineurin-like phosphoesterase" evidence="3">
    <location>
        <begin position="22"/>
        <end position="254"/>
    </location>
</feature>
<feature type="domain" description="5'-Nucleotidase C-terminal" evidence="4">
    <location>
        <begin position="410"/>
        <end position="542"/>
    </location>
</feature>
<dbReference type="PRINTS" id="PR01607">
    <property type="entry name" value="APYRASEFAMLY"/>
</dbReference>
<dbReference type="PANTHER" id="PTHR11575">
    <property type="entry name" value="5'-NUCLEOTIDASE-RELATED"/>
    <property type="match status" value="1"/>
</dbReference>
<dbReference type="GO" id="GO:0030288">
    <property type="term" value="C:outer membrane-bounded periplasmic space"/>
    <property type="evidence" value="ECO:0007669"/>
    <property type="project" value="TreeGrafter"/>
</dbReference>
<keyword evidence="2" id="KW-0547">Nucleotide-binding</keyword>
<evidence type="ECO:0000259" key="3">
    <source>
        <dbReference type="Pfam" id="PF00149"/>
    </source>
</evidence>
<dbReference type="GO" id="GO:0009166">
    <property type="term" value="P:nucleotide catabolic process"/>
    <property type="evidence" value="ECO:0007669"/>
    <property type="project" value="InterPro"/>
</dbReference>
<evidence type="ECO:0000313" key="5">
    <source>
        <dbReference type="EMBL" id="NDW46643.1"/>
    </source>
</evidence>
<name>A0A6B2NV86_9RHOB</name>
<dbReference type="EMBL" id="JAAGOX010000032">
    <property type="protein sequence ID" value="NDW46643.1"/>
    <property type="molecule type" value="Genomic_DNA"/>
</dbReference>
<sequence length="625" mass="66898">MTLSAQDTTTGSQGRERPFRKLRILATSDLHMQLTGFDYYADRPEPAGGLTRLATLIDAARAEPGLDLTLLVDNGDSLQGTPMADLCVEHPCRPHPLMQAFDYLGYDAIGLGNHDFNYGLEVLDHTLCQSPCPVVCSNAHRLDGPASWVNDLVLRRDLKASGTNVPLDIGIISVLPPQSVQWDAHHLLGRVEIADIVDTAHTRARHLKARGCHVILVLAHSGLGEVHSAPGQENAVIPLAEIEAIDAIVAGHTHLHLPSPTPDPRPQVDAARGLVHGKPVVMPGQYGTHLGVLDLDLHLDSHGQWHVLGSRATLRAADADVSVSDGLAKRLSPVHAQTRAAANTPAGFSAQALHSYFSFVAPDLALAKVAAAQAAALRPFLHGSPESALPLLSAASPLKAGGRAGPQHYTDVPPGPLLMRHIADLHMFPNELRAIVANGEILRDWLEMAVGLFCTITASGPAGHLLDPTIPGHNFDVLYGLSYAIDLSVPPRFDTHGKVINAKAHRIRDLTCNGVPVVADQRFIVALNNYRANGGGGFHMLDAAPRINLPTLPIRTVLRDYLSDKLPRDPIEDTPAPWRFAPLPGGKAILRTGPQARAHLAQLAGRDITELGLDDAGYLCLLLGL</sequence>
<dbReference type="Gene3D" id="3.90.780.10">
    <property type="entry name" value="5'-Nucleotidase, C-terminal domain"/>
    <property type="match status" value="1"/>
</dbReference>
<accession>A0A6B2NV86</accession>
<dbReference type="RefSeq" id="WP_164131660.1">
    <property type="nucleotide sequence ID" value="NZ_JAAGOX010000032.1"/>
</dbReference>
<keyword evidence="1" id="KW-0732">Signal</keyword>
<protein>
    <submittedName>
        <fullName evidence="5">Bifunctional 2',3'-cyclic-nucleotide 2'-phosphodiesterase/3'-nucleotidase</fullName>
    </submittedName>
</protein>
<dbReference type="InterPro" id="IPR006179">
    <property type="entry name" value="5_nucleotidase/apyrase"/>
</dbReference>
<comment type="caution">
    <text evidence="5">The sequence shown here is derived from an EMBL/GenBank/DDBJ whole genome shotgun (WGS) entry which is preliminary data.</text>
</comment>
<dbReference type="Pfam" id="PF00149">
    <property type="entry name" value="Metallophos"/>
    <property type="match status" value="1"/>
</dbReference>
<evidence type="ECO:0000256" key="1">
    <source>
        <dbReference type="ARBA" id="ARBA00022729"/>
    </source>
</evidence>
<dbReference type="AlphaFoldDB" id="A0A6B2NV86"/>
<dbReference type="GO" id="GO:0000166">
    <property type="term" value="F:nucleotide binding"/>
    <property type="evidence" value="ECO:0007669"/>
    <property type="project" value="UniProtKB-KW"/>
</dbReference>
<keyword evidence="2" id="KW-0378">Hydrolase</keyword>
<proteinExistence type="inferred from homology"/>
<organism evidence="5">
    <name type="scientific">Ruegeria sp. PrR005</name>
    <dbReference type="NCBI Taxonomy" id="2706882"/>
    <lineage>
        <taxon>Bacteria</taxon>
        <taxon>Pseudomonadati</taxon>
        <taxon>Pseudomonadota</taxon>
        <taxon>Alphaproteobacteria</taxon>
        <taxon>Rhodobacterales</taxon>
        <taxon>Roseobacteraceae</taxon>
        <taxon>Ruegeria</taxon>
    </lineage>
</organism>